<dbReference type="AlphaFoldDB" id="A0A840SHV4"/>
<protein>
    <recommendedName>
        <fullName evidence="1">NAD glycohydrolase translocation F5/8 type C domain-containing protein</fullName>
    </recommendedName>
</protein>
<dbReference type="RefSeq" id="WP_184652410.1">
    <property type="nucleotide sequence ID" value="NZ_JACHFR010000002.1"/>
</dbReference>
<dbReference type="NCBIfam" id="NF047619">
    <property type="entry name" value="NADase_discoid"/>
    <property type="match status" value="1"/>
</dbReference>
<dbReference type="Pfam" id="PF25302">
    <property type="entry name" value="NADase_transloc"/>
    <property type="match status" value="1"/>
</dbReference>
<name>A0A840SHV4_9SPIR</name>
<evidence type="ECO:0000313" key="2">
    <source>
        <dbReference type="EMBL" id="MBB5218972.1"/>
    </source>
</evidence>
<evidence type="ECO:0000313" key="5">
    <source>
        <dbReference type="Proteomes" id="UP000593591"/>
    </source>
</evidence>
<dbReference type="Proteomes" id="UP000578697">
    <property type="component" value="Unassembled WGS sequence"/>
</dbReference>
<proteinExistence type="predicted"/>
<reference evidence="2 4" key="2">
    <citation type="submission" date="2020-08" db="EMBL/GenBank/DDBJ databases">
        <title>Genomic Encyclopedia of Type Strains, Phase IV (KMG-IV): sequencing the most valuable type-strain genomes for metagenomic binning, comparative biology and taxonomic classification.</title>
        <authorList>
            <person name="Goeker M."/>
        </authorList>
    </citation>
    <scope>NUCLEOTIDE SEQUENCE [LARGE SCALE GENOMIC DNA]</scope>
    <source>
        <strain evidence="2 4">DSM 103679</strain>
    </source>
</reference>
<reference evidence="3 5" key="1">
    <citation type="submission" date="2018-08" db="EMBL/GenBank/DDBJ databases">
        <title>The first complete genome of Treponema rectale (CHPAT), a commensal spirochete of the bovine rectum.</title>
        <authorList>
            <person name="Staton G.J."/>
            <person name="Clegg S.R."/>
            <person name="Carter S.D."/>
            <person name="Radford A.D."/>
            <person name="Darby A."/>
            <person name="Hall N."/>
            <person name="Birtles R.J."/>
            <person name="Evans N.J."/>
        </authorList>
    </citation>
    <scope>NUCLEOTIDE SEQUENCE [LARGE SCALE GENOMIC DNA]</scope>
    <source>
        <strain evidence="3 5">CHPA</strain>
    </source>
</reference>
<keyword evidence="4" id="KW-1185">Reference proteome</keyword>
<feature type="domain" description="NAD glycohydrolase translocation F5/8 type C" evidence="1">
    <location>
        <begin position="117"/>
        <end position="247"/>
    </location>
</feature>
<organism evidence="2 4">
    <name type="scientific">Treponema rectale</name>
    <dbReference type="NCBI Taxonomy" id="744512"/>
    <lineage>
        <taxon>Bacteria</taxon>
        <taxon>Pseudomonadati</taxon>
        <taxon>Spirochaetota</taxon>
        <taxon>Spirochaetia</taxon>
        <taxon>Spirochaetales</taxon>
        <taxon>Treponemataceae</taxon>
        <taxon>Treponema</taxon>
    </lineage>
</organism>
<dbReference type="InterPro" id="IPR057561">
    <property type="entry name" value="NADase_transloc"/>
</dbReference>
<evidence type="ECO:0000259" key="1">
    <source>
        <dbReference type="Pfam" id="PF25302"/>
    </source>
</evidence>
<dbReference type="KEGG" id="trc:DYE49_11925"/>
<evidence type="ECO:0000313" key="4">
    <source>
        <dbReference type="Proteomes" id="UP000578697"/>
    </source>
</evidence>
<dbReference type="EMBL" id="JACHFR010000002">
    <property type="protein sequence ID" value="MBB5218972.1"/>
    <property type="molecule type" value="Genomic_DNA"/>
</dbReference>
<accession>A0A840SHV4</accession>
<gene>
    <name evidence="3" type="ORF">DYE49_11925</name>
    <name evidence="2" type="ORF">HNP77_001341</name>
</gene>
<sequence>MNKTNLIIFFLCCIYMNSYSIENQNYSSEETSFYFFDKTFKQTTLNMETGEIFVRNGDFKILHDKYDNQQLVLTVDGNEEKYRFFEFDDWLILYKNNIPFFFGNKVSSRLLESLCFKPITATSFLKEGKKEYSSNKLSRWANLNYVWSEGVDGYGIGEKLFISEADLSKIYILPGYVSAERPDLYKKNSRPKTLRITTDTESFTVELKDKVEFQEIKFNNRNNKKIIIEILDVYKGDLYEDTCISSVLCRTWTSY</sequence>
<evidence type="ECO:0000313" key="3">
    <source>
        <dbReference type="EMBL" id="QOS41116.1"/>
    </source>
</evidence>
<dbReference type="Proteomes" id="UP000593591">
    <property type="component" value="Chromosome"/>
</dbReference>
<dbReference type="EMBL" id="CP031517">
    <property type="protein sequence ID" value="QOS41116.1"/>
    <property type="molecule type" value="Genomic_DNA"/>
</dbReference>